<feature type="compositionally biased region" description="Basic and acidic residues" evidence="1">
    <location>
        <begin position="287"/>
        <end position="297"/>
    </location>
</feature>
<evidence type="ECO:0000313" key="2">
    <source>
        <dbReference type="EMBL" id="KAL0636796.1"/>
    </source>
</evidence>
<feature type="compositionally biased region" description="Low complexity" evidence="1">
    <location>
        <begin position="59"/>
        <end position="70"/>
    </location>
</feature>
<feature type="compositionally biased region" description="Basic and acidic residues" evidence="1">
    <location>
        <begin position="28"/>
        <end position="52"/>
    </location>
</feature>
<feature type="region of interest" description="Disordered" evidence="1">
    <location>
        <begin position="717"/>
        <end position="777"/>
    </location>
</feature>
<accession>A0ABR3GLL1</accession>
<feature type="compositionally biased region" description="Basic and acidic residues" evidence="1">
    <location>
        <begin position="86"/>
        <end position="98"/>
    </location>
</feature>
<feature type="compositionally biased region" description="Basic residues" evidence="1">
    <location>
        <begin position="739"/>
        <end position="757"/>
    </location>
</feature>
<feature type="region of interest" description="Disordered" evidence="1">
    <location>
        <begin position="511"/>
        <end position="548"/>
    </location>
</feature>
<feature type="compositionally biased region" description="Acidic residues" evidence="1">
    <location>
        <begin position="512"/>
        <end position="521"/>
    </location>
</feature>
<dbReference type="PANTHER" id="PTHR48125">
    <property type="entry name" value="LP07818P1"/>
    <property type="match status" value="1"/>
</dbReference>
<feature type="compositionally biased region" description="Basic and acidic residues" evidence="1">
    <location>
        <begin position="527"/>
        <end position="536"/>
    </location>
</feature>
<feature type="region of interest" description="Disordered" evidence="1">
    <location>
        <begin position="415"/>
        <end position="464"/>
    </location>
</feature>
<feature type="compositionally biased region" description="Polar residues" evidence="1">
    <location>
        <begin position="428"/>
        <end position="437"/>
    </location>
</feature>
<proteinExistence type="predicted"/>
<evidence type="ECO:0000313" key="3">
    <source>
        <dbReference type="Proteomes" id="UP001447188"/>
    </source>
</evidence>
<dbReference type="Proteomes" id="UP001447188">
    <property type="component" value="Unassembled WGS sequence"/>
</dbReference>
<feature type="region of interest" description="Disordered" evidence="1">
    <location>
        <begin position="560"/>
        <end position="618"/>
    </location>
</feature>
<feature type="region of interest" description="Disordered" evidence="1">
    <location>
        <begin position="638"/>
        <end position="658"/>
    </location>
</feature>
<feature type="compositionally biased region" description="Basic and acidic residues" evidence="1">
    <location>
        <begin position="197"/>
        <end position="207"/>
    </location>
</feature>
<feature type="region of interest" description="Disordered" evidence="1">
    <location>
        <begin position="15"/>
        <end position="258"/>
    </location>
</feature>
<feature type="compositionally biased region" description="Low complexity" evidence="1">
    <location>
        <begin position="159"/>
        <end position="172"/>
    </location>
</feature>
<feature type="compositionally biased region" description="Basic and acidic residues" evidence="1">
    <location>
        <begin position="415"/>
        <end position="427"/>
    </location>
</feature>
<protein>
    <submittedName>
        <fullName evidence="2">Uncharacterized protein</fullName>
    </submittedName>
</protein>
<comment type="caution">
    <text evidence="2">The sequence shown here is derived from an EMBL/GenBank/DDBJ whole genome shotgun (WGS) entry which is preliminary data.</text>
</comment>
<gene>
    <name evidence="2" type="ORF">Q9L58_004153</name>
</gene>
<organism evidence="2 3">
    <name type="scientific">Discina gigas</name>
    <dbReference type="NCBI Taxonomy" id="1032678"/>
    <lineage>
        <taxon>Eukaryota</taxon>
        <taxon>Fungi</taxon>
        <taxon>Dikarya</taxon>
        <taxon>Ascomycota</taxon>
        <taxon>Pezizomycotina</taxon>
        <taxon>Pezizomycetes</taxon>
        <taxon>Pezizales</taxon>
        <taxon>Discinaceae</taxon>
        <taxon>Discina</taxon>
    </lineage>
</organism>
<feature type="compositionally biased region" description="Acidic residues" evidence="1">
    <location>
        <begin position="562"/>
        <end position="577"/>
    </location>
</feature>
<feature type="compositionally biased region" description="Low complexity" evidence="1">
    <location>
        <begin position="316"/>
        <end position="326"/>
    </location>
</feature>
<dbReference type="PRINTS" id="PR01217">
    <property type="entry name" value="PRICHEXTENSN"/>
</dbReference>
<name>A0ABR3GLL1_9PEZI</name>
<dbReference type="EMBL" id="JBBBZM010000043">
    <property type="protein sequence ID" value="KAL0636796.1"/>
    <property type="molecule type" value="Genomic_DNA"/>
</dbReference>
<keyword evidence="3" id="KW-1185">Reference proteome</keyword>
<feature type="compositionally biased region" description="Pro residues" evidence="1">
    <location>
        <begin position="136"/>
        <end position="158"/>
    </location>
</feature>
<evidence type="ECO:0000256" key="1">
    <source>
        <dbReference type="SAM" id="MobiDB-lite"/>
    </source>
</evidence>
<feature type="compositionally biased region" description="Polar residues" evidence="1">
    <location>
        <begin position="447"/>
        <end position="457"/>
    </location>
</feature>
<feature type="compositionally biased region" description="Polar residues" evidence="1">
    <location>
        <begin position="638"/>
        <end position="647"/>
    </location>
</feature>
<sequence>MTDADSFYDKLLASIGLPYDEPGPLPKSSREELSQDSRRNDHGRNIEEREITQRPTEPQPKSQLPKSKPQIQPPPKPKSKPPRQKPKPELKPEPRLELRSTPNPISTLPPKPTPSPADLRDRVQSLAKKLSTSAPSPAPPLPPLPSPPPPPPSSPPVTAPETPSEIPSEAPSEAPPLPEKPQAKADEPRKPPATLEAELRRKLLENGRRKRKSSPPEGRVPKADGIDKRRKTATSPPTPPTPPTLPHPPPTSVIPNSAVVEAELRKKLLERGNLIKQKPPLTQANEDVPKHSFDPARKVNRSYSPIEISSDDDEPPSTSKLLSTLPPFLPPRPPPREGFKIRISVPFSTALGGTIALKTEKLPLSTPISSILELFGPARDGDHLYFPGSNPKPTVEIESAEKADLVLGEEGQRFYRDDDDTGREATRTQEAGVSSPKTVVKTEESWHPQSADSSPVGGSSLRGDAMDYVPGSHLKEPEVVGSQWAGLNATLEDIWTRGKKVVNCTLVRAGDGEDDEEEDQGFSEMHPPMDLEDRGHSWRPQHQHQNSRGDFATGIEHQWAEEHEEEGEEGEEEEGDSELWGYNEGYPEGGGPNNGMNWGPGYPMGPGQPPGPWNPEQYPMIPNTNIPDPNTQWYPTQQYPHSSQPSPVFSPHDEGQGSGFMGGGAQAVQAMHWVPGHMDYANAGWMYGYGPNDVGGGGSGVEPTEEVPVADPVNKVVVDGKLPPQGPSPQQPRVQMGIKQKRPRGGRQVKRKERRKGGSGGVGVGRNDSSGGLGVVG</sequence>
<reference evidence="2 3" key="1">
    <citation type="submission" date="2024-02" db="EMBL/GenBank/DDBJ databases">
        <title>Discinaceae phylogenomics.</title>
        <authorList>
            <person name="Dirks A.C."/>
            <person name="James T.Y."/>
        </authorList>
    </citation>
    <scope>NUCLEOTIDE SEQUENCE [LARGE SCALE GENOMIC DNA]</scope>
    <source>
        <strain evidence="2 3">ACD0624</strain>
    </source>
</reference>
<feature type="region of interest" description="Disordered" evidence="1">
    <location>
        <begin position="271"/>
        <end position="331"/>
    </location>
</feature>
<feature type="compositionally biased region" description="Pro residues" evidence="1">
    <location>
        <begin position="236"/>
        <end position="252"/>
    </location>
</feature>
<dbReference type="PANTHER" id="PTHR48125:SF12">
    <property type="entry name" value="AT HOOK TRANSCRIPTION FACTOR FAMILY-RELATED"/>
    <property type="match status" value="1"/>
</dbReference>
<feature type="compositionally biased region" description="Basic and acidic residues" evidence="1">
    <location>
        <begin position="181"/>
        <end position="190"/>
    </location>
</feature>